<sequence length="366" mass="42806">MQDAEELERQNIFKETIKNMTMEISPVLESLDEFLIGLDNIKDVLTKWKTEDDLTIRDHENFIQTSSAEILFPIIKNDIKKAEYHREILDRYVNISESLISIIDSAYMTLENLPNHYDHFLYENESERHNQMAFLERMINTLANFQHFVHFFNEPMLKKTGLKDFPSFDSSVGNTFFHTFCEYLERSSISILDATTSVLKQVQPGMVIDLEVVEKMVSKTVENLHKVSNHMKSGYDHTGKILNDACETIEKIVAEKTEAKPAFFKKLACYREICNIRKLKMGEKSLYFKKQELDNFMTLSTCHQQFPVALIREQVQYFQTSIEMAIQKSKTFQWKNPKQMFKLQEVVDYVVSAEQIAKALKNLVTE</sequence>
<dbReference type="EMBL" id="KE561021">
    <property type="protein sequence ID" value="EPZ33948.1"/>
    <property type="molecule type" value="Genomic_DNA"/>
</dbReference>
<dbReference type="AlphaFoldDB" id="A0A075AUL1"/>
<name>A0A075AUL1_ROZAC</name>
<evidence type="ECO:0000313" key="1">
    <source>
        <dbReference type="EMBL" id="EPZ33948.1"/>
    </source>
</evidence>
<evidence type="ECO:0000313" key="2">
    <source>
        <dbReference type="Proteomes" id="UP000030755"/>
    </source>
</evidence>
<dbReference type="Proteomes" id="UP000030755">
    <property type="component" value="Unassembled WGS sequence"/>
</dbReference>
<reference evidence="1 2" key="1">
    <citation type="journal article" date="2013" name="Curr. Biol.">
        <title>Shared signatures of parasitism and phylogenomics unite Cryptomycota and microsporidia.</title>
        <authorList>
            <person name="James T.Y."/>
            <person name="Pelin A."/>
            <person name="Bonen L."/>
            <person name="Ahrendt S."/>
            <person name="Sain D."/>
            <person name="Corradi N."/>
            <person name="Stajich J.E."/>
        </authorList>
    </citation>
    <scope>NUCLEOTIDE SEQUENCE [LARGE SCALE GENOMIC DNA]</scope>
    <source>
        <strain evidence="1 2">CSF55</strain>
    </source>
</reference>
<keyword evidence="2" id="KW-1185">Reference proteome</keyword>
<gene>
    <name evidence="1" type="ORF">O9G_003468</name>
</gene>
<protein>
    <submittedName>
        <fullName evidence="1">Uncharacterized protein</fullName>
    </submittedName>
</protein>
<dbReference type="HOGENOM" id="CLU_756837_0_0_1"/>
<organism evidence="1 2">
    <name type="scientific">Rozella allomycis (strain CSF55)</name>
    <dbReference type="NCBI Taxonomy" id="988480"/>
    <lineage>
        <taxon>Eukaryota</taxon>
        <taxon>Fungi</taxon>
        <taxon>Fungi incertae sedis</taxon>
        <taxon>Cryptomycota</taxon>
        <taxon>Cryptomycota incertae sedis</taxon>
        <taxon>Rozella</taxon>
    </lineage>
</organism>
<accession>A0A075AUL1</accession>
<proteinExistence type="predicted"/>